<evidence type="ECO:0000256" key="1">
    <source>
        <dbReference type="SAM" id="MobiDB-lite"/>
    </source>
</evidence>
<comment type="caution">
    <text evidence="3">The sequence shown here is derived from an EMBL/GenBank/DDBJ whole genome shotgun (WGS) entry which is preliminary data.</text>
</comment>
<feature type="region of interest" description="Disordered" evidence="1">
    <location>
        <begin position="271"/>
        <end position="309"/>
    </location>
</feature>
<protein>
    <submittedName>
        <fullName evidence="3">Uncharacterized protein</fullName>
    </submittedName>
</protein>
<proteinExistence type="predicted"/>
<feature type="compositionally biased region" description="Low complexity" evidence="1">
    <location>
        <begin position="45"/>
        <end position="54"/>
    </location>
</feature>
<feature type="compositionally biased region" description="Pro residues" evidence="1">
    <location>
        <begin position="55"/>
        <end position="74"/>
    </location>
</feature>
<keyword evidence="2" id="KW-0732">Signal</keyword>
<feature type="chain" id="PRO_5016331362" evidence="2">
    <location>
        <begin position="21"/>
        <end position="382"/>
    </location>
</feature>
<dbReference type="Proteomes" id="UP000246991">
    <property type="component" value="Unassembled WGS sequence"/>
</dbReference>
<evidence type="ECO:0000313" key="4">
    <source>
        <dbReference type="Proteomes" id="UP000246991"/>
    </source>
</evidence>
<dbReference type="AlphaFoldDB" id="A0A317SJ17"/>
<accession>A0A317SJ17</accession>
<sequence length="382" mass="39675">MWNRYITTGVTLLLATTTNGPPVAGDTRLVMGGHHKTGLGKRAEPGVPQTQPGQGAPPPALQPTATAPPVPPPGVTTRPGAPRTGAGGQHSPMGNGAVGQPPLRPIRGSTKAIGPKLKEEDGSPELLYELAGDYVGDKAETVGVSGSSTAGSATTSAPPHRAQWRITGNQSRSRSGDHSFTIPHFGPLSSLCTRAPGPVVMANENIRTTTSSSARRHPLGYENVGFTPEKPAAIGQADIMPATSSSCDYTYTPPPNTVIQAPNTALLYESSGDGKDPVAPVVADDSRTHQRNPRALPGTPHPATPGSANQPGLLYEYAGNGDPGAIGVQSTTTSFVTSYTTVPTSTATIQTTRLTLQKLGTGRHRHRGHILFSVSDINKHFN</sequence>
<evidence type="ECO:0000313" key="3">
    <source>
        <dbReference type="EMBL" id="PWW73436.1"/>
    </source>
</evidence>
<feature type="region of interest" description="Disordered" evidence="1">
    <location>
        <begin position="18"/>
        <end position="120"/>
    </location>
</feature>
<organism evidence="3 4">
    <name type="scientific">Tuber magnatum</name>
    <name type="common">white Piedmont truffle</name>
    <dbReference type="NCBI Taxonomy" id="42249"/>
    <lineage>
        <taxon>Eukaryota</taxon>
        <taxon>Fungi</taxon>
        <taxon>Dikarya</taxon>
        <taxon>Ascomycota</taxon>
        <taxon>Pezizomycotina</taxon>
        <taxon>Pezizomycetes</taxon>
        <taxon>Pezizales</taxon>
        <taxon>Tuberaceae</taxon>
        <taxon>Tuber</taxon>
    </lineage>
</organism>
<dbReference type="OrthoDB" id="10636677at2759"/>
<feature type="compositionally biased region" description="Low complexity" evidence="1">
    <location>
        <begin position="75"/>
        <end position="84"/>
    </location>
</feature>
<name>A0A317SJ17_9PEZI</name>
<gene>
    <name evidence="3" type="ORF">C7212DRAFT_347585</name>
</gene>
<dbReference type="EMBL" id="PYWC01000080">
    <property type="protein sequence ID" value="PWW73436.1"/>
    <property type="molecule type" value="Genomic_DNA"/>
</dbReference>
<evidence type="ECO:0000256" key="2">
    <source>
        <dbReference type="SAM" id="SignalP"/>
    </source>
</evidence>
<feature type="signal peptide" evidence="2">
    <location>
        <begin position="1"/>
        <end position="20"/>
    </location>
</feature>
<keyword evidence="4" id="KW-1185">Reference proteome</keyword>
<reference evidence="3 4" key="1">
    <citation type="submission" date="2018-03" db="EMBL/GenBank/DDBJ databases">
        <title>Genomes of Pezizomycetes fungi and the evolution of truffles.</title>
        <authorList>
            <person name="Murat C."/>
            <person name="Payen T."/>
            <person name="Noel B."/>
            <person name="Kuo A."/>
            <person name="Martin F.M."/>
        </authorList>
    </citation>
    <scope>NUCLEOTIDE SEQUENCE [LARGE SCALE GENOMIC DNA]</scope>
    <source>
        <strain evidence="3">091103-1</strain>
    </source>
</reference>